<dbReference type="InterPro" id="IPR036635">
    <property type="entry name" value="MurB_C_sf"/>
</dbReference>
<organism evidence="18 19">
    <name type="scientific">Propionispora vibrioides</name>
    <dbReference type="NCBI Taxonomy" id="112903"/>
    <lineage>
        <taxon>Bacteria</taxon>
        <taxon>Bacillati</taxon>
        <taxon>Bacillota</taxon>
        <taxon>Negativicutes</taxon>
        <taxon>Selenomonadales</taxon>
        <taxon>Sporomusaceae</taxon>
        <taxon>Propionispora</taxon>
    </lineage>
</organism>
<feature type="active site" evidence="16">
    <location>
        <position position="316"/>
    </location>
</feature>
<keyword evidence="7 16" id="KW-0285">Flavoprotein</keyword>
<accession>A0A1H8XV05</accession>
<dbReference type="PANTHER" id="PTHR21071">
    <property type="entry name" value="UDP-N-ACETYLENOLPYRUVOYLGLUCOSAMINE REDUCTASE"/>
    <property type="match status" value="1"/>
</dbReference>
<evidence type="ECO:0000259" key="17">
    <source>
        <dbReference type="PROSITE" id="PS51387"/>
    </source>
</evidence>
<evidence type="ECO:0000256" key="1">
    <source>
        <dbReference type="ARBA" id="ARBA00001974"/>
    </source>
</evidence>
<comment type="pathway">
    <text evidence="4 16">Cell wall biogenesis; peptidoglycan biosynthesis.</text>
</comment>
<dbReference type="GO" id="GO:0005829">
    <property type="term" value="C:cytosol"/>
    <property type="evidence" value="ECO:0007669"/>
    <property type="project" value="TreeGrafter"/>
</dbReference>
<evidence type="ECO:0000256" key="14">
    <source>
        <dbReference type="ARBA" id="ARBA00023316"/>
    </source>
</evidence>
<dbReference type="EC" id="1.3.1.98" evidence="16"/>
<dbReference type="InterPro" id="IPR016169">
    <property type="entry name" value="FAD-bd_PCMH_sub2"/>
</dbReference>
<dbReference type="SUPFAM" id="SSF56176">
    <property type="entry name" value="FAD-binding/transporter-associated domain-like"/>
    <property type="match status" value="1"/>
</dbReference>
<evidence type="ECO:0000256" key="3">
    <source>
        <dbReference type="ARBA" id="ARBA00004496"/>
    </source>
</evidence>
<keyword evidence="9 16" id="KW-0521">NADP</keyword>
<comment type="subcellular location">
    <subcellularLocation>
        <location evidence="3 16">Cytoplasm</location>
    </subcellularLocation>
</comment>
<dbReference type="NCBIfam" id="NF010480">
    <property type="entry name" value="PRK13905.1"/>
    <property type="match status" value="1"/>
</dbReference>
<evidence type="ECO:0000256" key="6">
    <source>
        <dbReference type="ARBA" id="ARBA00022618"/>
    </source>
</evidence>
<evidence type="ECO:0000313" key="19">
    <source>
        <dbReference type="Proteomes" id="UP000198847"/>
    </source>
</evidence>
<evidence type="ECO:0000256" key="9">
    <source>
        <dbReference type="ARBA" id="ARBA00022857"/>
    </source>
</evidence>
<keyword evidence="12 16" id="KW-0560">Oxidoreductase</keyword>
<protein>
    <recommendedName>
        <fullName evidence="16">UDP-N-acetylenolpyruvoylglucosamine reductase</fullName>
        <ecNumber evidence="16">1.3.1.98</ecNumber>
    </recommendedName>
    <alternativeName>
        <fullName evidence="16">UDP-N-acetylmuramate dehydrogenase</fullName>
    </alternativeName>
</protein>
<comment type="function">
    <text evidence="2 16">Cell wall formation.</text>
</comment>
<dbReference type="GO" id="GO:0009252">
    <property type="term" value="P:peptidoglycan biosynthetic process"/>
    <property type="evidence" value="ECO:0007669"/>
    <property type="project" value="UniProtKB-UniRule"/>
</dbReference>
<dbReference type="GO" id="GO:0071555">
    <property type="term" value="P:cell wall organization"/>
    <property type="evidence" value="ECO:0007669"/>
    <property type="project" value="UniProtKB-KW"/>
</dbReference>
<dbReference type="SUPFAM" id="SSF56194">
    <property type="entry name" value="Uridine diphospho-N-Acetylenolpyruvylglucosamine reductase, MurB, C-terminal domain"/>
    <property type="match status" value="1"/>
</dbReference>
<keyword evidence="8 16" id="KW-0274">FAD</keyword>
<comment type="similarity">
    <text evidence="16">Belongs to the MurB family.</text>
</comment>
<dbReference type="InterPro" id="IPR006094">
    <property type="entry name" value="Oxid_FAD_bind_N"/>
</dbReference>
<dbReference type="InterPro" id="IPR016166">
    <property type="entry name" value="FAD-bd_PCMH"/>
</dbReference>
<dbReference type="EMBL" id="FODY01000030">
    <property type="protein sequence ID" value="SEP43601.1"/>
    <property type="molecule type" value="Genomic_DNA"/>
</dbReference>
<dbReference type="GO" id="GO:0071949">
    <property type="term" value="F:FAD binding"/>
    <property type="evidence" value="ECO:0007669"/>
    <property type="project" value="InterPro"/>
</dbReference>
<evidence type="ECO:0000256" key="5">
    <source>
        <dbReference type="ARBA" id="ARBA00022490"/>
    </source>
</evidence>
<evidence type="ECO:0000256" key="11">
    <source>
        <dbReference type="ARBA" id="ARBA00022984"/>
    </source>
</evidence>
<dbReference type="GO" id="GO:0008360">
    <property type="term" value="P:regulation of cell shape"/>
    <property type="evidence" value="ECO:0007669"/>
    <property type="project" value="UniProtKB-KW"/>
</dbReference>
<comment type="catalytic activity">
    <reaction evidence="15 16">
        <text>UDP-N-acetyl-alpha-D-muramate + NADP(+) = UDP-N-acetyl-3-O-(1-carboxyvinyl)-alpha-D-glucosamine + NADPH + H(+)</text>
        <dbReference type="Rhea" id="RHEA:12248"/>
        <dbReference type="ChEBI" id="CHEBI:15378"/>
        <dbReference type="ChEBI" id="CHEBI:57783"/>
        <dbReference type="ChEBI" id="CHEBI:58349"/>
        <dbReference type="ChEBI" id="CHEBI:68483"/>
        <dbReference type="ChEBI" id="CHEBI:70757"/>
        <dbReference type="EC" id="1.3.1.98"/>
    </reaction>
</comment>
<evidence type="ECO:0000256" key="12">
    <source>
        <dbReference type="ARBA" id="ARBA00023002"/>
    </source>
</evidence>
<reference evidence="18 19" key="1">
    <citation type="submission" date="2016-10" db="EMBL/GenBank/DDBJ databases">
        <authorList>
            <person name="de Groot N.N."/>
        </authorList>
    </citation>
    <scope>NUCLEOTIDE SEQUENCE [LARGE SCALE GENOMIC DNA]</scope>
    <source>
        <strain evidence="18 19">DSM 13305</strain>
    </source>
</reference>
<dbReference type="Pfam" id="PF02873">
    <property type="entry name" value="MurB_C"/>
    <property type="match status" value="1"/>
</dbReference>
<gene>
    <name evidence="16" type="primary">murB</name>
    <name evidence="18" type="ORF">SAMN04490178_13039</name>
</gene>
<dbReference type="NCBIfam" id="TIGR00179">
    <property type="entry name" value="murB"/>
    <property type="match status" value="1"/>
</dbReference>
<dbReference type="UniPathway" id="UPA00219"/>
<dbReference type="GO" id="GO:0051301">
    <property type="term" value="P:cell division"/>
    <property type="evidence" value="ECO:0007669"/>
    <property type="project" value="UniProtKB-KW"/>
</dbReference>
<evidence type="ECO:0000256" key="8">
    <source>
        <dbReference type="ARBA" id="ARBA00022827"/>
    </source>
</evidence>
<dbReference type="Gene3D" id="3.90.78.10">
    <property type="entry name" value="UDP-N-acetylenolpyruvoylglucosamine reductase, C-terminal domain"/>
    <property type="match status" value="1"/>
</dbReference>
<keyword evidence="11 16" id="KW-0573">Peptidoglycan synthesis</keyword>
<feature type="active site" evidence="16">
    <location>
        <position position="196"/>
    </location>
</feature>
<dbReference type="HAMAP" id="MF_00037">
    <property type="entry name" value="MurB"/>
    <property type="match status" value="1"/>
</dbReference>
<dbReference type="InterPro" id="IPR016167">
    <property type="entry name" value="FAD-bd_PCMH_sub1"/>
</dbReference>
<dbReference type="GO" id="GO:0008762">
    <property type="term" value="F:UDP-N-acetylmuramate dehydrogenase activity"/>
    <property type="evidence" value="ECO:0007669"/>
    <property type="project" value="UniProtKB-UniRule"/>
</dbReference>
<feature type="domain" description="FAD-binding PCMH-type" evidence="17">
    <location>
        <begin position="51"/>
        <end position="217"/>
    </location>
</feature>
<evidence type="ECO:0000256" key="2">
    <source>
        <dbReference type="ARBA" id="ARBA00003921"/>
    </source>
</evidence>
<keyword evidence="6 16" id="KW-0132">Cell division</keyword>
<dbReference type="PANTHER" id="PTHR21071:SF4">
    <property type="entry name" value="UDP-N-ACETYLENOLPYRUVOYLGLUCOSAMINE REDUCTASE"/>
    <property type="match status" value="1"/>
</dbReference>
<keyword evidence="19" id="KW-1185">Reference proteome</keyword>
<evidence type="ECO:0000256" key="7">
    <source>
        <dbReference type="ARBA" id="ARBA00022630"/>
    </source>
</evidence>
<evidence type="ECO:0000256" key="10">
    <source>
        <dbReference type="ARBA" id="ARBA00022960"/>
    </source>
</evidence>
<evidence type="ECO:0000256" key="13">
    <source>
        <dbReference type="ARBA" id="ARBA00023306"/>
    </source>
</evidence>
<name>A0A1H8XV05_9FIRM</name>
<dbReference type="Gene3D" id="3.30.465.10">
    <property type="match status" value="1"/>
</dbReference>
<dbReference type="InterPro" id="IPR036318">
    <property type="entry name" value="FAD-bd_PCMH-like_sf"/>
</dbReference>
<evidence type="ECO:0000256" key="15">
    <source>
        <dbReference type="ARBA" id="ARBA00048914"/>
    </source>
</evidence>
<dbReference type="InterPro" id="IPR003170">
    <property type="entry name" value="MurB"/>
</dbReference>
<dbReference type="Gene3D" id="3.30.43.10">
    <property type="entry name" value="Uridine Diphospho-n-acetylenolpyruvylglucosamine Reductase, domain 2"/>
    <property type="match status" value="1"/>
</dbReference>
<dbReference type="PROSITE" id="PS51387">
    <property type="entry name" value="FAD_PCMH"/>
    <property type="match status" value="1"/>
</dbReference>
<dbReference type="Proteomes" id="UP000198847">
    <property type="component" value="Unassembled WGS sequence"/>
</dbReference>
<keyword evidence="5 16" id="KW-0963">Cytoplasm</keyword>
<dbReference type="STRING" id="112903.SAMN04490178_13039"/>
<evidence type="ECO:0000313" key="18">
    <source>
        <dbReference type="EMBL" id="SEP43601.1"/>
    </source>
</evidence>
<feature type="active site" description="Proton donor" evidence="16">
    <location>
        <position position="246"/>
    </location>
</feature>
<sequence>MFIKLSVMQLLKGWILLKKDNCNEFLTNLKEVVKEEHLLLQEPMANHTTFRIGGPADYLFLPGSEQEIMAVLKLTQQFSVPVTVIGNGSNMLVRDKGIRGLVLKLGENMSYARRQGSCIVAGAGTILGDVSRYAENQHLAGMEFAVGIPGSIGGAVFMNAGAYEGEMSQIVAAVSAVCPDGTAKRFTRDMLDFGYRHSIFQDNHCIIYEVEVQLLLGQQRNINQRMCDFTQRRESKQPIELPSAGSTFKRPPGYFAGTLIEQAGLKGLRVGGAQVSEKHAGFIINAGGATARDVLALIEEVQQRVYEYAGVMLHPEVRIIGEE</sequence>
<dbReference type="InterPro" id="IPR011601">
    <property type="entry name" value="MurB_C"/>
</dbReference>
<proteinExistence type="inferred from homology"/>
<dbReference type="AlphaFoldDB" id="A0A1H8XV05"/>
<keyword evidence="13 16" id="KW-0131">Cell cycle</keyword>
<evidence type="ECO:0000256" key="4">
    <source>
        <dbReference type="ARBA" id="ARBA00004752"/>
    </source>
</evidence>
<keyword evidence="14 16" id="KW-0961">Cell wall biogenesis/degradation</keyword>
<dbReference type="Pfam" id="PF01565">
    <property type="entry name" value="FAD_binding_4"/>
    <property type="match status" value="1"/>
</dbReference>
<comment type="cofactor">
    <cofactor evidence="1 16">
        <name>FAD</name>
        <dbReference type="ChEBI" id="CHEBI:57692"/>
    </cofactor>
</comment>
<keyword evidence="10 16" id="KW-0133">Cell shape</keyword>
<evidence type="ECO:0000256" key="16">
    <source>
        <dbReference type="HAMAP-Rule" id="MF_00037"/>
    </source>
</evidence>